<dbReference type="EMBL" id="JACRSY010000029">
    <property type="protein sequence ID" value="MBC8580843.1"/>
    <property type="molecule type" value="Genomic_DNA"/>
</dbReference>
<evidence type="ECO:0000313" key="2">
    <source>
        <dbReference type="Proteomes" id="UP000655830"/>
    </source>
</evidence>
<keyword evidence="2" id="KW-1185">Reference proteome</keyword>
<reference evidence="1" key="1">
    <citation type="submission" date="2020-08" db="EMBL/GenBank/DDBJ databases">
        <title>Genome public.</title>
        <authorList>
            <person name="Liu C."/>
            <person name="Sun Q."/>
        </authorList>
    </citation>
    <scope>NUCLEOTIDE SEQUENCE</scope>
    <source>
        <strain evidence="1">NSJ-12</strain>
    </source>
</reference>
<gene>
    <name evidence="1" type="ORF">H8718_15095</name>
</gene>
<sequence length="211" mass="23503">MGTENSEKKIYSAICSVMSEIGAIGKNKKNQQQGFAYRGIDDVMNALQPLLSKHKVFVTPEIMEQRREERQTAKGGNLIYSICTVKYTFYTTDGSSVSAIVIGEGMDSGDKATNKAMSIAYKYACFQVFCIPTEEMKDPDEETPEESKPTKKTLTQNQIKRLYAIAHKANIDNDTVVEQVKKKFGCMPCELTKQQYDAVCAGYEKIGSQNG</sequence>
<dbReference type="Pfam" id="PF04404">
    <property type="entry name" value="ERF"/>
    <property type="match status" value="1"/>
</dbReference>
<protein>
    <submittedName>
        <fullName evidence="1">ERF family protein</fullName>
    </submittedName>
</protein>
<name>A0A926EIE7_9FIRM</name>
<evidence type="ECO:0000313" key="1">
    <source>
        <dbReference type="EMBL" id="MBC8580843.1"/>
    </source>
</evidence>
<dbReference type="InterPro" id="IPR007499">
    <property type="entry name" value="ERF_bacteria_virus"/>
</dbReference>
<organism evidence="1 2">
    <name type="scientific">Zhenhengia yiwuensis</name>
    <dbReference type="NCBI Taxonomy" id="2763666"/>
    <lineage>
        <taxon>Bacteria</taxon>
        <taxon>Bacillati</taxon>
        <taxon>Bacillota</taxon>
        <taxon>Clostridia</taxon>
        <taxon>Lachnospirales</taxon>
        <taxon>Lachnospiraceae</taxon>
        <taxon>Zhenhengia</taxon>
    </lineage>
</organism>
<accession>A0A926EIE7</accession>
<proteinExistence type="predicted"/>
<comment type="caution">
    <text evidence="1">The sequence shown here is derived from an EMBL/GenBank/DDBJ whole genome shotgun (WGS) entry which is preliminary data.</text>
</comment>
<dbReference type="RefSeq" id="WP_249333540.1">
    <property type="nucleotide sequence ID" value="NZ_JACRSY010000029.1"/>
</dbReference>
<dbReference type="AlphaFoldDB" id="A0A926EIE7"/>
<dbReference type="Proteomes" id="UP000655830">
    <property type="component" value="Unassembled WGS sequence"/>
</dbReference>